<organism evidence="2 4">
    <name type="scientific">Phytophthora infestans</name>
    <name type="common">Potato late blight agent</name>
    <name type="synonym">Botrytis infestans</name>
    <dbReference type="NCBI Taxonomy" id="4787"/>
    <lineage>
        <taxon>Eukaryota</taxon>
        <taxon>Sar</taxon>
        <taxon>Stramenopiles</taxon>
        <taxon>Oomycota</taxon>
        <taxon>Peronosporomycetes</taxon>
        <taxon>Peronosporales</taxon>
        <taxon>Peronosporaceae</taxon>
        <taxon>Phytophthora</taxon>
    </lineage>
</organism>
<reference evidence="2" key="1">
    <citation type="submission" date="2020-04" db="EMBL/GenBank/DDBJ databases">
        <title>Hybrid Assembly of Korean Phytophthora infestans isolates.</title>
        <authorList>
            <person name="Prokchorchik M."/>
            <person name="Lee Y."/>
            <person name="Seo J."/>
            <person name="Cho J.-H."/>
            <person name="Park Y.-E."/>
            <person name="Jang D.-C."/>
            <person name="Im J.-S."/>
            <person name="Choi J.-G."/>
            <person name="Park H.-J."/>
            <person name="Lee G.-B."/>
            <person name="Lee Y.-G."/>
            <person name="Hong S.-Y."/>
            <person name="Cho K."/>
            <person name="Sohn K.H."/>
        </authorList>
    </citation>
    <scope>NUCLEOTIDE SEQUENCE</scope>
    <source>
        <strain evidence="2">KR_1_A1</strain>
        <strain evidence="3">KR_2_A2</strain>
    </source>
</reference>
<dbReference type="EMBL" id="JAACNO010000859">
    <property type="protein sequence ID" value="KAF4144391.1"/>
    <property type="molecule type" value="Genomic_DNA"/>
</dbReference>
<feature type="chain" id="PRO_5036417762" description="Secreted protein" evidence="1">
    <location>
        <begin position="23"/>
        <end position="87"/>
    </location>
</feature>
<dbReference type="Proteomes" id="UP000704712">
    <property type="component" value="Unassembled WGS sequence"/>
</dbReference>
<sequence length="87" mass="8343">MQVLRVVAVLALAAMTLDSAASTPLADSNTAEEVSNDALDVILGATSTTGSAIAGAADSATGSNSASSVAAAGVFTTTMALMAIVLV</sequence>
<keyword evidence="4" id="KW-1185">Reference proteome</keyword>
<evidence type="ECO:0000313" key="3">
    <source>
        <dbReference type="EMBL" id="KAF4144391.1"/>
    </source>
</evidence>
<evidence type="ECO:0000256" key="1">
    <source>
        <dbReference type="SAM" id="SignalP"/>
    </source>
</evidence>
<dbReference type="AlphaFoldDB" id="A0A833ST71"/>
<comment type="caution">
    <text evidence="2">The sequence shown here is derived from an EMBL/GenBank/DDBJ whole genome shotgun (WGS) entry which is preliminary data.</text>
</comment>
<evidence type="ECO:0000313" key="2">
    <source>
        <dbReference type="EMBL" id="KAF4045541.1"/>
    </source>
</evidence>
<accession>A0A833ST71</accession>
<proteinExistence type="predicted"/>
<feature type="signal peptide" evidence="1">
    <location>
        <begin position="1"/>
        <end position="22"/>
    </location>
</feature>
<dbReference type="EMBL" id="WSZM01000043">
    <property type="protein sequence ID" value="KAF4045541.1"/>
    <property type="molecule type" value="Genomic_DNA"/>
</dbReference>
<dbReference type="Proteomes" id="UP000602510">
    <property type="component" value="Unassembled WGS sequence"/>
</dbReference>
<evidence type="ECO:0008006" key="5">
    <source>
        <dbReference type="Google" id="ProtNLM"/>
    </source>
</evidence>
<name>A0A833ST71_PHYIN</name>
<keyword evidence="1" id="KW-0732">Signal</keyword>
<protein>
    <recommendedName>
        <fullName evidence="5">Secreted protein</fullName>
    </recommendedName>
</protein>
<gene>
    <name evidence="2" type="ORF">GN244_ATG01989</name>
    <name evidence="3" type="ORF">GN958_ATG06401</name>
</gene>
<evidence type="ECO:0000313" key="4">
    <source>
        <dbReference type="Proteomes" id="UP000602510"/>
    </source>
</evidence>